<feature type="domain" description="NmrA-like" evidence="4">
    <location>
        <begin position="7"/>
        <end position="263"/>
    </location>
</feature>
<dbReference type="Pfam" id="PF05368">
    <property type="entry name" value="NmrA"/>
    <property type="match status" value="1"/>
</dbReference>
<dbReference type="AlphaFoldDB" id="S7Z5U3"/>
<dbReference type="InterPro" id="IPR051164">
    <property type="entry name" value="NmrA-like_oxidored"/>
</dbReference>
<protein>
    <recommendedName>
        <fullName evidence="4">NmrA-like domain-containing protein</fullName>
    </recommendedName>
</protein>
<evidence type="ECO:0000256" key="1">
    <source>
        <dbReference type="ARBA" id="ARBA00006328"/>
    </source>
</evidence>
<dbReference type="STRING" id="933388.S7Z5U3"/>
<evidence type="ECO:0000313" key="5">
    <source>
        <dbReference type="EMBL" id="EPS25865.1"/>
    </source>
</evidence>
<organism evidence="5 6">
    <name type="scientific">Penicillium oxalicum (strain 114-2 / CGMCC 5302)</name>
    <name type="common">Penicillium decumbens</name>
    <dbReference type="NCBI Taxonomy" id="933388"/>
    <lineage>
        <taxon>Eukaryota</taxon>
        <taxon>Fungi</taxon>
        <taxon>Dikarya</taxon>
        <taxon>Ascomycota</taxon>
        <taxon>Pezizomycotina</taxon>
        <taxon>Eurotiomycetes</taxon>
        <taxon>Eurotiomycetidae</taxon>
        <taxon>Eurotiales</taxon>
        <taxon>Aspergillaceae</taxon>
        <taxon>Penicillium</taxon>
    </lineage>
</organism>
<dbReference type="Gene3D" id="3.90.25.10">
    <property type="entry name" value="UDP-galactose 4-epimerase, domain 1"/>
    <property type="match status" value="1"/>
</dbReference>
<dbReference type="Gene3D" id="3.40.50.720">
    <property type="entry name" value="NAD(P)-binding Rossmann-like Domain"/>
    <property type="match status" value="1"/>
</dbReference>
<name>S7Z5U3_PENO1</name>
<dbReference type="PANTHER" id="PTHR42748:SF30">
    <property type="entry name" value="NMRA-LIKE DOMAIN-CONTAINING PROTEIN"/>
    <property type="match status" value="1"/>
</dbReference>
<dbReference type="InterPro" id="IPR036291">
    <property type="entry name" value="NAD(P)-bd_dom_sf"/>
</dbReference>
<dbReference type="EMBL" id="KB644408">
    <property type="protein sequence ID" value="EPS25865.1"/>
    <property type="molecule type" value="Genomic_DNA"/>
</dbReference>
<evidence type="ECO:0000259" key="4">
    <source>
        <dbReference type="Pfam" id="PF05368"/>
    </source>
</evidence>
<accession>S7Z5U3</accession>
<dbReference type="GO" id="GO:0005634">
    <property type="term" value="C:nucleus"/>
    <property type="evidence" value="ECO:0007669"/>
    <property type="project" value="TreeGrafter"/>
</dbReference>
<dbReference type="HOGENOM" id="CLU_007383_8_5_1"/>
<keyword evidence="6" id="KW-1185">Reference proteome</keyword>
<dbReference type="eggNOG" id="ENOG502SKP9">
    <property type="taxonomic scope" value="Eukaryota"/>
</dbReference>
<keyword evidence="2" id="KW-0521">NADP</keyword>
<keyword evidence="3" id="KW-0560">Oxidoreductase</keyword>
<gene>
    <name evidence="5" type="ORF">PDE_00801</name>
</gene>
<comment type="similarity">
    <text evidence="1">Belongs to the NmrA-type oxidoreductase family.</text>
</comment>
<evidence type="ECO:0000313" key="6">
    <source>
        <dbReference type="Proteomes" id="UP000019376"/>
    </source>
</evidence>
<dbReference type="CDD" id="cd05251">
    <property type="entry name" value="NmrA_like_SDR_a"/>
    <property type="match status" value="1"/>
</dbReference>
<dbReference type="SUPFAM" id="SSF51735">
    <property type="entry name" value="NAD(P)-binding Rossmann-fold domains"/>
    <property type="match status" value="1"/>
</dbReference>
<proteinExistence type="inferred from homology"/>
<dbReference type="PhylomeDB" id="S7Z5U3"/>
<evidence type="ECO:0000256" key="3">
    <source>
        <dbReference type="ARBA" id="ARBA00023002"/>
    </source>
</evidence>
<reference evidence="5 6" key="1">
    <citation type="journal article" date="2013" name="PLoS ONE">
        <title>Genomic and secretomic analyses reveal unique features of the lignocellulolytic enzyme system of Penicillium decumbens.</title>
        <authorList>
            <person name="Liu G."/>
            <person name="Zhang L."/>
            <person name="Wei X."/>
            <person name="Zou G."/>
            <person name="Qin Y."/>
            <person name="Ma L."/>
            <person name="Li J."/>
            <person name="Zheng H."/>
            <person name="Wang S."/>
            <person name="Wang C."/>
            <person name="Xun L."/>
            <person name="Zhao G.-P."/>
            <person name="Zhou Z."/>
            <person name="Qu Y."/>
        </authorList>
    </citation>
    <scope>NUCLEOTIDE SEQUENCE [LARGE SCALE GENOMIC DNA]</scope>
    <source>
        <strain evidence="6">114-2 / CGMCC 5302</strain>
    </source>
</reference>
<dbReference type="GO" id="GO:0016491">
    <property type="term" value="F:oxidoreductase activity"/>
    <property type="evidence" value="ECO:0007669"/>
    <property type="project" value="UniProtKB-KW"/>
</dbReference>
<dbReference type="PANTHER" id="PTHR42748">
    <property type="entry name" value="NITROGEN METABOLITE REPRESSION PROTEIN NMRA FAMILY MEMBER"/>
    <property type="match status" value="1"/>
</dbReference>
<evidence type="ECO:0000256" key="2">
    <source>
        <dbReference type="ARBA" id="ARBA00022857"/>
    </source>
</evidence>
<dbReference type="InterPro" id="IPR008030">
    <property type="entry name" value="NmrA-like"/>
</dbReference>
<sequence>MTVGRRVISVVGATGAQGGSVARSLLQNPDFQVRCLTRDVSSPKASELRALGAEIMQMDGSNEEQTKQAIVGSWGIFINNGYMHSATVRSGRYELDFGNCILRSAAAMGIQHVVFSSQPSAGELTNGAIRTPILDVKAYGESWGRANSVFTTFTPIMSSWYMEDFLMPSFYQGFGGFPFNPDDEGYLTFQSPLIGGREDVPWISMEDDFGDLVHGIFLNPMRWNRRTVQAVGDIVPFDQIVEIFTQITGKKARFIGYEDPADFPAFGKPELQESKDVFSFYRLREGEIFGNGITESRTAADLKRAAFEAKGRRIQGRDRLTTCAEWFARTFDSTSGKVINQ</sequence>
<dbReference type="Proteomes" id="UP000019376">
    <property type="component" value="Unassembled WGS sequence"/>
</dbReference>
<dbReference type="OrthoDB" id="300709at2759"/>